<evidence type="ECO:0000313" key="4">
    <source>
        <dbReference type="RefSeq" id="XP_019623496.1"/>
    </source>
</evidence>
<keyword evidence="3" id="KW-1185">Reference proteome</keyword>
<protein>
    <submittedName>
        <fullName evidence="4">Uncharacterized protein LOC109469425</fullName>
    </submittedName>
</protein>
<feature type="region of interest" description="Disordered" evidence="2">
    <location>
        <begin position="99"/>
        <end position="119"/>
    </location>
</feature>
<sequence length="390" mass="44370">MFGAGKRKTRPPARYRDDEWEVPYQPQDVSTPRDRLRLAVQKEWRDVTREVERLQADIADMNLEGEDADNASATPLPLPRRGVVERDSRTISRELDRHLGLAQKRQQTATRDPNRPSLNEIRALNRLAGIDPVLDYMGEDFAQQTAPTLRHSAQLPTQEQFEQAPVTEDDPGKGKRKLLSGLSRKVHDKVVKEVYWPHEFVFNSLTPVTADNITWDQLISGELAIIFSPKISVIERHNRSLILRNLMLDVQVYTFPGIRSFYRTMLLHAERALFDLESTQVLTHLARLKEEYLRRPAVSTATTANKSTTSSTKGQSQASSLQFNPCFKFNAGTCSEENDHQGANGITLHHKCKYCTKYRPDVSLTHPATSCKYANKQERDAYQTAKASRA</sequence>
<proteinExistence type="predicted"/>
<evidence type="ECO:0000313" key="3">
    <source>
        <dbReference type="Proteomes" id="UP000515135"/>
    </source>
</evidence>
<dbReference type="RefSeq" id="XP_019623496.1">
    <property type="nucleotide sequence ID" value="XM_019767937.1"/>
</dbReference>
<name>A0A6P4Z1Q2_BRABE</name>
<feature type="coiled-coil region" evidence="1">
    <location>
        <begin position="44"/>
        <end position="71"/>
    </location>
</feature>
<reference evidence="4" key="1">
    <citation type="submission" date="2025-08" db="UniProtKB">
        <authorList>
            <consortium name="RefSeq"/>
        </authorList>
    </citation>
    <scope>IDENTIFICATION</scope>
    <source>
        <tissue evidence="4">Gonad</tissue>
    </source>
</reference>
<dbReference type="OrthoDB" id="10073088at2759"/>
<dbReference type="Proteomes" id="UP000515135">
    <property type="component" value="Unplaced"/>
</dbReference>
<gene>
    <name evidence="4" type="primary">LOC109469425</name>
</gene>
<keyword evidence="1" id="KW-0175">Coiled coil</keyword>
<dbReference type="GeneID" id="109469425"/>
<dbReference type="AlphaFoldDB" id="A0A6P4Z1Q2"/>
<evidence type="ECO:0000256" key="2">
    <source>
        <dbReference type="SAM" id="MobiDB-lite"/>
    </source>
</evidence>
<feature type="region of interest" description="Disordered" evidence="2">
    <location>
        <begin position="153"/>
        <end position="175"/>
    </location>
</feature>
<accession>A0A6P4Z1Q2</accession>
<evidence type="ECO:0000256" key="1">
    <source>
        <dbReference type="SAM" id="Coils"/>
    </source>
</evidence>
<dbReference type="KEGG" id="bbel:109469425"/>
<feature type="compositionally biased region" description="Basic residues" evidence="2">
    <location>
        <begin position="1"/>
        <end position="13"/>
    </location>
</feature>
<organism evidence="3 4">
    <name type="scientific">Branchiostoma belcheri</name>
    <name type="common">Amphioxus</name>
    <dbReference type="NCBI Taxonomy" id="7741"/>
    <lineage>
        <taxon>Eukaryota</taxon>
        <taxon>Metazoa</taxon>
        <taxon>Chordata</taxon>
        <taxon>Cephalochordata</taxon>
        <taxon>Leptocardii</taxon>
        <taxon>Amphioxiformes</taxon>
        <taxon>Branchiostomatidae</taxon>
        <taxon>Branchiostoma</taxon>
    </lineage>
</organism>
<feature type="region of interest" description="Disordered" evidence="2">
    <location>
        <begin position="1"/>
        <end position="33"/>
    </location>
</feature>